<dbReference type="EMBL" id="LR796625">
    <property type="protein sequence ID" value="CAB4155224.1"/>
    <property type="molecule type" value="Genomic_DNA"/>
</dbReference>
<evidence type="ECO:0000256" key="1">
    <source>
        <dbReference type="ARBA" id="ARBA00006640"/>
    </source>
</evidence>
<dbReference type="GO" id="GO:0003735">
    <property type="term" value="F:structural constituent of ribosome"/>
    <property type="evidence" value="ECO:0007669"/>
    <property type="project" value="InterPro"/>
</dbReference>
<gene>
    <name evidence="6" type="ORF">UFOVP1307_3</name>
    <name evidence="4" type="ORF">UFOVP651_119</name>
    <name evidence="5" type="ORF">UFOVP902_198</name>
</gene>
<evidence type="ECO:0000256" key="3">
    <source>
        <dbReference type="ARBA" id="ARBA00023274"/>
    </source>
</evidence>
<dbReference type="InterPro" id="IPR038380">
    <property type="entry name" value="Ribosomal_bS21_sf"/>
</dbReference>
<dbReference type="InterPro" id="IPR001911">
    <property type="entry name" value="Ribosomal_bS21"/>
</dbReference>
<dbReference type="EMBL" id="LR796859">
    <property type="protein sequence ID" value="CAB4171133.1"/>
    <property type="molecule type" value="Genomic_DNA"/>
</dbReference>
<dbReference type="Gene3D" id="1.20.5.1150">
    <property type="entry name" value="Ribosomal protein S8"/>
    <property type="match status" value="1"/>
</dbReference>
<dbReference type="EMBL" id="LR797270">
    <property type="protein sequence ID" value="CAB4197286.1"/>
    <property type="molecule type" value="Genomic_DNA"/>
</dbReference>
<accession>A0A6J5RSZ4</accession>
<name>A0A6J5RSZ4_9CAUD</name>
<reference evidence="6" key="1">
    <citation type="submission" date="2020-05" db="EMBL/GenBank/DDBJ databases">
        <authorList>
            <person name="Chiriac C."/>
            <person name="Salcher M."/>
            <person name="Ghai R."/>
            <person name="Kavagutti S V."/>
        </authorList>
    </citation>
    <scope>NUCLEOTIDE SEQUENCE</scope>
</reference>
<evidence type="ECO:0000256" key="2">
    <source>
        <dbReference type="ARBA" id="ARBA00022980"/>
    </source>
</evidence>
<dbReference type="Pfam" id="PF01165">
    <property type="entry name" value="Ribosomal_S21"/>
    <property type="match status" value="1"/>
</dbReference>
<evidence type="ECO:0000313" key="6">
    <source>
        <dbReference type="EMBL" id="CAB4197286.1"/>
    </source>
</evidence>
<keyword evidence="3" id="KW-0687">Ribonucleoprotein</keyword>
<organism evidence="6">
    <name type="scientific">uncultured Caudovirales phage</name>
    <dbReference type="NCBI Taxonomy" id="2100421"/>
    <lineage>
        <taxon>Viruses</taxon>
        <taxon>Duplodnaviria</taxon>
        <taxon>Heunggongvirae</taxon>
        <taxon>Uroviricota</taxon>
        <taxon>Caudoviricetes</taxon>
        <taxon>Peduoviridae</taxon>
        <taxon>Maltschvirus</taxon>
        <taxon>Maltschvirus maltsch</taxon>
    </lineage>
</organism>
<protein>
    <submittedName>
        <fullName evidence="6">RpsU 30S ribosomal protein S21</fullName>
    </submittedName>
</protein>
<evidence type="ECO:0000313" key="5">
    <source>
        <dbReference type="EMBL" id="CAB4171133.1"/>
    </source>
</evidence>
<sequence>MSKKQKQHQQTVPGKSLAVNVIGSTREDLAYALKAWKRKVKSAGILEQTKDRREFIKPGVIKRQKMQHAKFMQMVRNQHAN</sequence>
<comment type="similarity">
    <text evidence="1">Belongs to the bacterial ribosomal protein bS21 family.</text>
</comment>
<dbReference type="GO" id="GO:1990904">
    <property type="term" value="C:ribonucleoprotein complex"/>
    <property type="evidence" value="ECO:0007669"/>
    <property type="project" value="UniProtKB-KW"/>
</dbReference>
<proteinExistence type="inferred from homology"/>
<dbReference type="NCBIfam" id="TIGR00030">
    <property type="entry name" value="S21p"/>
    <property type="match status" value="1"/>
</dbReference>
<evidence type="ECO:0000313" key="4">
    <source>
        <dbReference type="EMBL" id="CAB4155224.1"/>
    </source>
</evidence>
<keyword evidence="2 6" id="KW-0689">Ribosomal protein</keyword>